<dbReference type="EMBL" id="KZ502368">
    <property type="protein sequence ID" value="PKU80162.1"/>
    <property type="molecule type" value="Genomic_DNA"/>
</dbReference>
<name>A0A2I0WWY1_9ASPA</name>
<proteinExistence type="predicted"/>
<feature type="compositionally biased region" description="Polar residues" evidence="1">
    <location>
        <begin position="18"/>
        <end position="30"/>
    </location>
</feature>
<feature type="compositionally biased region" description="Polar residues" evidence="1">
    <location>
        <begin position="91"/>
        <end position="100"/>
    </location>
</feature>
<protein>
    <submittedName>
        <fullName evidence="2">Uncharacterized protein</fullName>
    </submittedName>
</protein>
<dbReference type="Proteomes" id="UP000233837">
    <property type="component" value="Unassembled WGS sequence"/>
</dbReference>
<feature type="region of interest" description="Disordered" evidence="1">
    <location>
        <begin position="1"/>
        <end position="30"/>
    </location>
</feature>
<feature type="compositionally biased region" description="Basic residues" evidence="1">
    <location>
        <begin position="66"/>
        <end position="76"/>
    </location>
</feature>
<keyword evidence="3" id="KW-1185">Reference proteome</keyword>
<sequence>MKKEKLASFPRRREEWNKLSSFSTTKPTGLGSKNHSHIILFMYKTSYIYMIKGAAKQPPKTPFKSIKGKRKDKRLSKFYPKTDPKQLAFITKQQPKTAQETGRRSHGKPSQEAMETQPRSHKNTAKTGPKEPAKKWVEGITGK</sequence>
<organism evidence="2 3">
    <name type="scientific">Dendrobium catenatum</name>
    <dbReference type="NCBI Taxonomy" id="906689"/>
    <lineage>
        <taxon>Eukaryota</taxon>
        <taxon>Viridiplantae</taxon>
        <taxon>Streptophyta</taxon>
        <taxon>Embryophyta</taxon>
        <taxon>Tracheophyta</taxon>
        <taxon>Spermatophyta</taxon>
        <taxon>Magnoliopsida</taxon>
        <taxon>Liliopsida</taxon>
        <taxon>Asparagales</taxon>
        <taxon>Orchidaceae</taxon>
        <taxon>Epidendroideae</taxon>
        <taxon>Malaxideae</taxon>
        <taxon>Dendrobiinae</taxon>
        <taxon>Dendrobium</taxon>
    </lineage>
</organism>
<feature type="compositionally biased region" description="Basic and acidic residues" evidence="1">
    <location>
        <begin position="1"/>
        <end position="17"/>
    </location>
</feature>
<gene>
    <name evidence="2" type="ORF">MA16_Dca021337</name>
</gene>
<reference evidence="2 3" key="2">
    <citation type="journal article" date="2017" name="Nature">
        <title>The Apostasia genome and the evolution of orchids.</title>
        <authorList>
            <person name="Zhang G.Q."/>
            <person name="Liu K.W."/>
            <person name="Li Z."/>
            <person name="Lohaus R."/>
            <person name="Hsiao Y.Y."/>
            <person name="Niu S.C."/>
            <person name="Wang J.Y."/>
            <person name="Lin Y.C."/>
            <person name="Xu Q."/>
            <person name="Chen L.J."/>
            <person name="Yoshida K."/>
            <person name="Fujiwara S."/>
            <person name="Wang Z.W."/>
            <person name="Zhang Y.Q."/>
            <person name="Mitsuda N."/>
            <person name="Wang M."/>
            <person name="Liu G.H."/>
            <person name="Pecoraro L."/>
            <person name="Huang H.X."/>
            <person name="Xiao X.J."/>
            <person name="Lin M."/>
            <person name="Wu X.Y."/>
            <person name="Wu W.L."/>
            <person name="Chen Y.Y."/>
            <person name="Chang S.B."/>
            <person name="Sakamoto S."/>
            <person name="Ohme-Takagi M."/>
            <person name="Yagi M."/>
            <person name="Zeng S.J."/>
            <person name="Shen C.Y."/>
            <person name="Yeh C.M."/>
            <person name="Luo Y.B."/>
            <person name="Tsai W.C."/>
            <person name="Van de Peer Y."/>
            <person name="Liu Z.J."/>
        </authorList>
    </citation>
    <scope>NUCLEOTIDE SEQUENCE [LARGE SCALE GENOMIC DNA]</scope>
    <source>
        <tissue evidence="2">The whole plant</tissue>
    </source>
</reference>
<reference evidence="2 3" key="1">
    <citation type="journal article" date="2016" name="Sci. Rep.">
        <title>The Dendrobium catenatum Lindl. genome sequence provides insights into polysaccharide synthase, floral development and adaptive evolution.</title>
        <authorList>
            <person name="Zhang G.Q."/>
            <person name="Xu Q."/>
            <person name="Bian C."/>
            <person name="Tsai W.C."/>
            <person name="Yeh C.M."/>
            <person name="Liu K.W."/>
            <person name="Yoshida K."/>
            <person name="Zhang L.S."/>
            <person name="Chang S.B."/>
            <person name="Chen F."/>
            <person name="Shi Y."/>
            <person name="Su Y.Y."/>
            <person name="Zhang Y.Q."/>
            <person name="Chen L.J."/>
            <person name="Yin Y."/>
            <person name="Lin M."/>
            <person name="Huang H."/>
            <person name="Deng H."/>
            <person name="Wang Z.W."/>
            <person name="Zhu S.L."/>
            <person name="Zhao X."/>
            <person name="Deng C."/>
            <person name="Niu S.C."/>
            <person name="Huang J."/>
            <person name="Wang M."/>
            <person name="Liu G.H."/>
            <person name="Yang H.J."/>
            <person name="Xiao X.J."/>
            <person name="Hsiao Y.Y."/>
            <person name="Wu W.L."/>
            <person name="Chen Y.Y."/>
            <person name="Mitsuda N."/>
            <person name="Ohme-Takagi M."/>
            <person name="Luo Y.B."/>
            <person name="Van de Peer Y."/>
            <person name="Liu Z.J."/>
        </authorList>
    </citation>
    <scope>NUCLEOTIDE SEQUENCE [LARGE SCALE GENOMIC DNA]</scope>
    <source>
        <tissue evidence="2">The whole plant</tissue>
    </source>
</reference>
<accession>A0A2I0WWY1</accession>
<evidence type="ECO:0000313" key="3">
    <source>
        <dbReference type="Proteomes" id="UP000233837"/>
    </source>
</evidence>
<feature type="compositionally biased region" description="Basic and acidic residues" evidence="1">
    <location>
        <begin position="128"/>
        <end position="137"/>
    </location>
</feature>
<evidence type="ECO:0000256" key="1">
    <source>
        <dbReference type="SAM" id="MobiDB-lite"/>
    </source>
</evidence>
<dbReference type="AlphaFoldDB" id="A0A2I0WWY1"/>
<evidence type="ECO:0000313" key="2">
    <source>
        <dbReference type="EMBL" id="PKU80162.1"/>
    </source>
</evidence>
<feature type="region of interest" description="Disordered" evidence="1">
    <location>
        <begin position="56"/>
        <end position="143"/>
    </location>
</feature>